<dbReference type="Proteomes" id="UP000800097">
    <property type="component" value="Unassembled WGS sequence"/>
</dbReference>
<evidence type="ECO:0000313" key="2">
    <source>
        <dbReference type="EMBL" id="KAF2273671.1"/>
    </source>
</evidence>
<dbReference type="EMBL" id="ML986508">
    <property type="protein sequence ID" value="KAF2273671.1"/>
    <property type="molecule type" value="Genomic_DNA"/>
</dbReference>
<reference evidence="2" key="1">
    <citation type="journal article" date="2020" name="Stud. Mycol.">
        <title>101 Dothideomycetes genomes: a test case for predicting lifestyles and emergence of pathogens.</title>
        <authorList>
            <person name="Haridas S."/>
            <person name="Albert R."/>
            <person name="Binder M."/>
            <person name="Bloem J."/>
            <person name="Labutti K."/>
            <person name="Salamov A."/>
            <person name="Andreopoulos B."/>
            <person name="Baker S."/>
            <person name="Barry K."/>
            <person name="Bills G."/>
            <person name="Bluhm B."/>
            <person name="Cannon C."/>
            <person name="Castanera R."/>
            <person name="Culley D."/>
            <person name="Daum C."/>
            <person name="Ezra D."/>
            <person name="Gonzalez J."/>
            <person name="Henrissat B."/>
            <person name="Kuo A."/>
            <person name="Liang C."/>
            <person name="Lipzen A."/>
            <person name="Lutzoni F."/>
            <person name="Magnuson J."/>
            <person name="Mondo S."/>
            <person name="Nolan M."/>
            <person name="Ohm R."/>
            <person name="Pangilinan J."/>
            <person name="Park H.-J."/>
            <person name="Ramirez L."/>
            <person name="Alfaro M."/>
            <person name="Sun H."/>
            <person name="Tritt A."/>
            <person name="Yoshinaga Y."/>
            <person name="Zwiers L.-H."/>
            <person name="Turgeon B."/>
            <person name="Goodwin S."/>
            <person name="Spatafora J."/>
            <person name="Crous P."/>
            <person name="Grigoriev I."/>
        </authorList>
    </citation>
    <scope>NUCLEOTIDE SEQUENCE</scope>
    <source>
        <strain evidence="2">CBS 379.55</strain>
    </source>
</reference>
<dbReference type="GeneID" id="54553094"/>
<gene>
    <name evidence="2" type="ORF">EI97DRAFT_444728</name>
</gene>
<evidence type="ECO:0000313" key="3">
    <source>
        <dbReference type="Proteomes" id="UP000800097"/>
    </source>
</evidence>
<protein>
    <submittedName>
        <fullName evidence="2">Uncharacterized protein</fullName>
    </submittedName>
</protein>
<accession>A0A6A6JAQ0</accession>
<organism evidence="2 3">
    <name type="scientific">Westerdykella ornata</name>
    <dbReference type="NCBI Taxonomy" id="318751"/>
    <lineage>
        <taxon>Eukaryota</taxon>
        <taxon>Fungi</taxon>
        <taxon>Dikarya</taxon>
        <taxon>Ascomycota</taxon>
        <taxon>Pezizomycotina</taxon>
        <taxon>Dothideomycetes</taxon>
        <taxon>Pleosporomycetidae</taxon>
        <taxon>Pleosporales</taxon>
        <taxon>Sporormiaceae</taxon>
        <taxon>Westerdykella</taxon>
    </lineage>
</organism>
<dbReference type="RefSeq" id="XP_033651210.1">
    <property type="nucleotide sequence ID" value="XM_033799919.1"/>
</dbReference>
<proteinExistence type="predicted"/>
<evidence type="ECO:0000256" key="1">
    <source>
        <dbReference type="SAM" id="MobiDB-lite"/>
    </source>
</evidence>
<keyword evidence="3" id="KW-1185">Reference proteome</keyword>
<feature type="region of interest" description="Disordered" evidence="1">
    <location>
        <begin position="74"/>
        <end position="94"/>
    </location>
</feature>
<feature type="compositionally biased region" description="Polar residues" evidence="1">
    <location>
        <begin position="74"/>
        <end position="85"/>
    </location>
</feature>
<name>A0A6A6JAQ0_WESOR</name>
<dbReference type="AlphaFoldDB" id="A0A6A6JAQ0"/>
<sequence length="233" mass="25826">MDNHQAADDASTKANHTLSEMELEAAVILVELSSSTGISVRFEDELEAAEGLVELQMGIPQEVFSLNEFVPTTFNPTADENASTETETKDQKYPSQDISANDAAVLHFLERLEGDENNQIASGLLAAYGLTAVSTAFLMVTTIEPNLVQQGEIITKMATLLKEVEDVYTSVLNSEMPLVLLAVLRKKCLKVYSGRYRRLLLFVLITRCNFTNRTYTATGLEHEGLRIYPMQMP</sequence>